<feature type="compositionally biased region" description="Low complexity" evidence="8">
    <location>
        <begin position="526"/>
        <end position="541"/>
    </location>
</feature>
<feature type="transmembrane region" description="Helical" evidence="9">
    <location>
        <begin position="154"/>
        <end position="173"/>
    </location>
</feature>
<sequence length="541" mass="56766">MNAGVHSKPRQDFSAVPNFSALPNPATVAHLPGGTVATSKTLTRSVPAQARRGQHPGISLAVIATTQLMVVLDITIVNIALPHISTALKFTPTSLSWVLNAYTLTFGGLLLLGGRIGDILGRRPTLITGVLIFSCASLLGGLATSSWMLLSARALQGIGGAIASPTAFALIATNFKEGPERNRAFGVYSAVAGAGGAIGLLLGGVLTSWLSWRWVLFVNVPIGIALASLAPLYINDSERHPGRFDFPGALTSTVGMASLVYGFIRAADKGWTDTWTLISFAASVVLLVSFLLIESRTAQPITPLHMFRNRNRSGAYVLMLCLAAAMFGIFFFMTQFIQDILGFSPIRAGLGFLPMSLSIIVAAQIAARFQTRFGAKPFMILGTLLVSGGAYWITKLDVHSTFASGVLGPTMIFGFGMGFIFVPVMLTAVSGVAPQETGSATGLLNTTQQVGGSLGLAILVTVFATAQRNEAKALFPHRDPNQVFVHGMTAAFQVSLVFTGIALLMALFVMKPPQRLGVSAPPAAPPGEEGSSSDPPHAAAA</sequence>
<comment type="caution">
    <text evidence="11">The sequence shown here is derived from an EMBL/GenBank/DDBJ whole genome shotgun (WGS) entry which is preliminary data.</text>
</comment>
<dbReference type="InterPro" id="IPR004638">
    <property type="entry name" value="EmrB-like"/>
</dbReference>
<name>A0A2X0J5A2_9ACTN</name>
<feature type="transmembrane region" description="Helical" evidence="9">
    <location>
        <begin position="185"/>
        <end position="206"/>
    </location>
</feature>
<dbReference type="InterPro" id="IPR011701">
    <property type="entry name" value="MFS"/>
</dbReference>
<evidence type="ECO:0000259" key="10">
    <source>
        <dbReference type="PROSITE" id="PS50850"/>
    </source>
</evidence>
<evidence type="ECO:0000313" key="11">
    <source>
        <dbReference type="EMBL" id="RAG82558.1"/>
    </source>
</evidence>
<feature type="transmembrane region" description="Helical" evidence="9">
    <location>
        <begin position="276"/>
        <end position="293"/>
    </location>
</feature>
<feature type="domain" description="Major facilitator superfamily (MFS) profile" evidence="10">
    <location>
        <begin position="59"/>
        <end position="514"/>
    </location>
</feature>
<feature type="transmembrane region" description="Helical" evidence="9">
    <location>
        <begin position="406"/>
        <end position="429"/>
    </location>
</feature>
<dbReference type="PRINTS" id="PR01036">
    <property type="entry name" value="TCRTETB"/>
</dbReference>
<dbReference type="NCBIfam" id="TIGR00711">
    <property type="entry name" value="efflux_EmrB"/>
    <property type="match status" value="1"/>
</dbReference>
<dbReference type="GO" id="GO:0005886">
    <property type="term" value="C:plasma membrane"/>
    <property type="evidence" value="ECO:0007669"/>
    <property type="project" value="UniProtKB-SubCell"/>
</dbReference>
<dbReference type="PROSITE" id="PS50850">
    <property type="entry name" value="MFS"/>
    <property type="match status" value="1"/>
</dbReference>
<feature type="region of interest" description="Disordered" evidence="8">
    <location>
        <begin position="517"/>
        <end position="541"/>
    </location>
</feature>
<keyword evidence="5 9" id="KW-1133">Transmembrane helix</keyword>
<keyword evidence="2" id="KW-0813">Transport</keyword>
<feature type="transmembrane region" description="Helical" evidence="9">
    <location>
        <begin position="126"/>
        <end position="148"/>
    </location>
</feature>
<keyword evidence="3" id="KW-1003">Cell membrane</keyword>
<reference evidence="11 12" key="1">
    <citation type="submission" date="2018-06" db="EMBL/GenBank/DDBJ databases">
        <title>Streptacidiphilus pinicola sp. nov., isolated from pine grove soil.</title>
        <authorList>
            <person name="Roh S.G."/>
            <person name="Park S."/>
            <person name="Kim M.-K."/>
            <person name="Yun B.-R."/>
            <person name="Park J."/>
            <person name="Kim M.J."/>
            <person name="Kim Y.S."/>
            <person name="Kim S.B."/>
        </authorList>
    </citation>
    <scope>NUCLEOTIDE SEQUENCE [LARGE SCALE GENOMIC DNA]</scope>
    <source>
        <strain evidence="11 12">MMS16-CNU450</strain>
    </source>
</reference>
<dbReference type="InterPro" id="IPR020846">
    <property type="entry name" value="MFS_dom"/>
</dbReference>
<feature type="transmembrane region" description="Helical" evidence="9">
    <location>
        <begin position="314"/>
        <end position="334"/>
    </location>
</feature>
<feature type="transmembrane region" description="Helical" evidence="9">
    <location>
        <begin position="212"/>
        <end position="234"/>
    </location>
</feature>
<keyword evidence="4 9" id="KW-0812">Transmembrane</keyword>
<dbReference type="GO" id="GO:0046677">
    <property type="term" value="P:response to antibiotic"/>
    <property type="evidence" value="ECO:0007669"/>
    <property type="project" value="UniProtKB-KW"/>
</dbReference>
<evidence type="ECO:0000256" key="7">
    <source>
        <dbReference type="ARBA" id="ARBA00023251"/>
    </source>
</evidence>
<protein>
    <submittedName>
        <fullName evidence="11">MFS transporter</fullName>
    </submittedName>
</protein>
<evidence type="ECO:0000256" key="5">
    <source>
        <dbReference type="ARBA" id="ARBA00022989"/>
    </source>
</evidence>
<keyword evidence="6 9" id="KW-0472">Membrane</keyword>
<feature type="transmembrane region" description="Helical" evidence="9">
    <location>
        <begin position="94"/>
        <end position="114"/>
    </location>
</feature>
<accession>A0A2X0J5A2</accession>
<dbReference type="Gene3D" id="1.20.1720.10">
    <property type="entry name" value="Multidrug resistance protein D"/>
    <property type="match status" value="1"/>
</dbReference>
<evidence type="ECO:0000313" key="12">
    <source>
        <dbReference type="Proteomes" id="UP000248889"/>
    </source>
</evidence>
<feature type="transmembrane region" description="Helical" evidence="9">
    <location>
        <begin position="378"/>
        <end position="394"/>
    </location>
</feature>
<dbReference type="Proteomes" id="UP000248889">
    <property type="component" value="Unassembled WGS sequence"/>
</dbReference>
<evidence type="ECO:0000256" key="1">
    <source>
        <dbReference type="ARBA" id="ARBA00004651"/>
    </source>
</evidence>
<keyword evidence="7" id="KW-0046">Antibiotic resistance</keyword>
<proteinExistence type="predicted"/>
<evidence type="ECO:0000256" key="8">
    <source>
        <dbReference type="SAM" id="MobiDB-lite"/>
    </source>
</evidence>
<evidence type="ECO:0000256" key="9">
    <source>
        <dbReference type="SAM" id="Phobius"/>
    </source>
</evidence>
<dbReference type="PANTHER" id="PTHR42718:SF46">
    <property type="entry name" value="BLR6921 PROTEIN"/>
    <property type="match status" value="1"/>
</dbReference>
<evidence type="ECO:0000256" key="3">
    <source>
        <dbReference type="ARBA" id="ARBA00022475"/>
    </source>
</evidence>
<feature type="transmembrane region" description="Helical" evidence="9">
    <location>
        <begin position="58"/>
        <end position="82"/>
    </location>
</feature>
<dbReference type="Pfam" id="PF07690">
    <property type="entry name" value="MFS_1"/>
    <property type="match status" value="1"/>
</dbReference>
<gene>
    <name evidence="11" type="ORF">DN069_26665</name>
</gene>
<dbReference type="CDD" id="cd17321">
    <property type="entry name" value="MFS_MMR_MDR_like"/>
    <property type="match status" value="1"/>
</dbReference>
<dbReference type="OrthoDB" id="4080117at2"/>
<comment type="subcellular location">
    <subcellularLocation>
        <location evidence="1">Cell membrane</location>
        <topology evidence="1">Multi-pass membrane protein</topology>
    </subcellularLocation>
</comment>
<evidence type="ECO:0000256" key="4">
    <source>
        <dbReference type="ARBA" id="ARBA00022692"/>
    </source>
</evidence>
<feature type="transmembrane region" description="Helical" evidence="9">
    <location>
        <begin position="450"/>
        <end position="467"/>
    </location>
</feature>
<dbReference type="InterPro" id="IPR036259">
    <property type="entry name" value="MFS_trans_sf"/>
</dbReference>
<dbReference type="EMBL" id="QKYN01000111">
    <property type="protein sequence ID" value="RAG82558.1"/>
    <property type="molecule type" value="Genomic_DNA"/>
</dbReference>
<dbReference type="PANTHER" id="PTHR42718">
    <property type="entry name" value="MAJOR FACILITATOR SUPERFAMILY MULTIDRUG TRANSPORTER MFSC"/>
    <property type="match status" value="1"/>
</dbReference>
<feature type="transmembrane region" description="Helical" evidence="9">
    <location>
        <begin position="487"/>
        <end position="509"/>
    </location>
</feature>
<feature type="transmembrane region" description="Helical" evidence="9">
    <location>
        <begin position="346"/>
        <end position="366"/>
    </location>
</feature>
<dbReference type="AlphaFoldDB" id="A0A2X0J5A2"/>
<feature type="transmembrane region" description="Helical" evidence="9">
    <location>
        <begin position="246"/>
        <end position="264"/>
    </location>
</feature>
<keyword evidence="12" id="KW-1185">Reference proteome</keyword>
<organism evidence="11 12">
    <name type="scientific">Streptacidiphilus pinicola</name>
    <dbReference type="NCBI Taxonomy" id="2219663"/>
    <lineage>
        <taxon>Bacteria</taxon>
        <taxon>Bacillati</taxon>
        <taxon>Actinomycetota</taxon>
        <taxon>Actinomycetes</taxon>
        <taxon>Kitasatosporales</taxon>
        <taxon>Streptomycetaceae</taxon>
        <taxon>Streptacidiphilus</taxon>
    </lineage>
</organism>
<dbReference type="SUPFAM" id="SSF103473">
    <property type="entry name" value="MFS general substrate transporter"/>
    <property type="match status" value="1"/>
</dbReference>
<dbReference type="Gene3D" id="1.20.1250.20">
    <property type="entry name" value="MFS general substrate transporter like domains"/>
    <property type="match status" value="1"/>
</dbReference>
<evidence type="ECO:0000256" key="2">
    <source>
        <dbReference type="ARBA" id="ARBA00022448"/>
    </source>
</evidence>
<dbReference type="GO" id="GO:0022857">
    <property type="term" value="F:transmembrane transporter activity"/>
    <property type="evidence" value="ECO:0007669"/>
    <property type="project" value="InterPro"/>
</dbReference>
<evidence type="ECO:0000256" key="6">
    <source>
        <dbReference type="ARBA" id="ARBA00023136"/>
    </source>
</evidence>